<evidence type="ECO:0000256" key="2">
    <source>
        <dbReference type="SAM" id="Phobius"/>
    </source>
</evidence>
<dbReference type="EMBL" id="QOUI01000012">
    <property type="protein sequence ID" value="RCK68376.1"/>
    <property type="molecule type" value="Genomic_DNA"/>
</dbReference>
<feature type="transmembrane region" description="Helical" evidence="2">
    <location>
        <begin position="70"/>
        <end position="93"/>
    </location>
</feature>
<protein>
    <recommendedName>
        <fullName evidence="5">DUF4157 domain-containing protein</fullName>
    </recommendedName>
</protein>
<dbReference type="Proteomes" id="UP000252770">
    <property type="component" value="Unassembled WGS sequence"/>
</dbReference>
<keyword evidence="2" id="KW-0812">Transmembrane</keyword>
<comment type="caution">
    <text evidence="3">The sequence shown here is derived from an EMBL/GenBank/DDBJ whole genome shotgun (WGS) entry which is preliminary data.</text>
</comment>
<feature type="region of interest" description="Disordered" evidence="1">
    <location>
        <begin position="122"/>
        <end position="148"/>
    </location>
</feature>
<reference evidence="3 4" key="1">
    <citation type="submission" date="2018-07" db="EMBL/GenBank/DDBJ databases">
        <title>Desertimonas flava gen. nov. sp. nov.</title>
        <authorList>
            <person name="Liu S."/>
        </authorList>
    </citation>
    <scope>NUCLEOTIDE SEQUENCE [LARGE SCALE GENOMIC DNA]</scope>
    <source>
        <strain evidence="3 4">16Sb5-5</strain>
    </source>
</reference>
<evidence type="ECO:0000256" key="1">
    <source>
        <dbReference type="SAM" id="MobiDB-lite"/>
    </source>
</evidence>
<organism evidence="3 4">
    <name type="scientific">Desertihabitans brevis</name>
    <dbReference type="NCBI Taxonomy" id="2268447"/>
    <lineage>
        <taxon>Bacteria</taxon>
        <taxon>Bacillati</taxon>
        <taxon>Actinomycetota</taxon>
        <taxon>Actinomycetes</taxon>
        <taxon>Propionibacteriales</taxon>
        <taxon>Propionibacteriaceae</taxon>
        <taxon>Desertihabitans</taxon>
    </lineage>
</organism>
<evidence type="ECO:0000313" key="4">
    <source>
        <dbReference type="Proteomes" id="UP000252770"/>
    </source>
</evidence>
<gene>
    <name evidence="3" type="ORF">DT076_17140</name>
</gene>
<name>A0A367YR61_9ACTN</name>
<dbReference type="AlphaFoldDB" id="A0A367YR61"/>
<keyword evidence="2" id="KW-0472">Membrane</keyword>
<keyword evidence="4" id="KW-1185">Reference proteome</keyword>
<keyword evidence="2" id="KW-1133">Transmembrane helix</keyword>
<evidence type="ECO:0008006" key="5">
    <source>
        <dbReference type="Google" id="ProtNLM"/>
    </source>
</evidence>
<sequence length="148" mass="16274">MNLSTPLGLLISRVGGCRVRRGPRRLWLAEGYRPPFPVAPAFTVGDVLISRGPWDRVPASLLGHEERHSWQWFVCLGLPFLAVYGAAMAWSWLRTGDRGSANVFERDAGLVTGGYPERPLRPLFGGGPVGGRRLSAPTRPRARSRSGR</sequence>
<proteinExistence type="predicted"/>
<accession>A0A367YR61</accession>
<evidence type="ECO:0000313" key="3">
    <source>
        <dbReference type="EMBL" id="RCK68376.1"/>
    </source>
</evidence>